<evidence type="ECO:0000259" key="3">
    <source>
        <dbReference type="PROSITE" id="PS50075"/>
    </source>
</evidence>
<dbReference type="SMART" id="SM00823">
    <property type="entry name" value="PKS_PP"/>
    <property type="match status" value="1"/>
</dbReference>
<dbReference type="Gene3D" id="1.10.1200.10">
    <property type="entry name" value="ACP-like"/>
    <property type="match status" value="1"/>
</dbReference>
<organism evidence="4 5">
    <name type="scientific">Diatrype stigma</name>
    <dbReference type="NCBI Taxonomy" id="117547"/>
    <lineage>
        <taxon>Eukaryota</taxon>
        <taxon>Fungi</taxon>
        <taxon>Dikarya</taxon>
        <taxon>Ascomycota</taxon>
        <taxon>Pezizomycotina</taxon>
        <taxon>Sordariomycetes</taxon>
        <taxon>Xylariomycetidae</taxon>
        <taxon>Xylariales</taxon>
        <taxon>Diatrypaceae</taxon>
        <taxon>Diatrype</taxon>
    </lineage>
</organism>
<feature type="domain" description="Carrier" evidence="3">
    <location>
        <begin position="109"/>
        <end position="186"/>
    </location>
</feature>
<comment type="caution">
    <text evidence="4">The sequence shown here is derived from an EMBL/GenBank/DDBJ whole genome shotgun (WGS) entry which is preliminary data.</text>
</comment>
<keyword evidence="1" id="KW-0596">Phosphopantetheine</keyword>
<evidence type="ECO:0000256" key="2">
    <source>
        <dbReference type="ARBA" id="ARBA00022553"/>
    </source>
</evidence>
<evidence type="ECO:0000313" key="4">
    <source>
        <dbReference type="EMBL" id="KAK7756277.1"/>
    </source>
</evidence>
<dbReference type="GO" id="GO:0031177">
    <property type="term" value="F:phosphopantetheine binding"/>
    <property type="evidence" value="ECO:0007669"/>
    <property type="project" value="InterPro"/>
</dbReference>
<accession>A0AAN9V089</accession>
<reference evidence="4 5" key="1">
    <citation type="submission" date="2024-02" db="EMBL/GenBank/DDBJ databases">
        <title>De novo assembly and annotation of 12 fungi associated with fruit tree decline syndrome in Ontario, Canada.</title>
        <authorList>
            <person name="Sulman M."/>
            <person name="Ellouze W."/>
            <person name="Ilyukhin E."/>
        </authorList>
    </citation>
    <scope>NUCLEOTIDE SEQUENCE [LARGE SCALE GENOMIC DNA]</scope>
    <source>
        <strain evidence="4 5">M11/M66-122</strain>
    </source>
</reference>
<dbReference type="PROSITE" id="PS00012">
    <property type="entry name" value="PHOSPHOPANTETHEINE"/>
    <property type="match status" value="1"/>
</dbReference>
<dbReference type="InterPro" id="IPR006162">
    <property type="entry name" value="Ppantetheine_attach_site"/>
</dbReference>
<dbReference type="SUPFAM" id="SSF47336">
    <property type="entry name" value="ACP-like"/>
    <property type="match status" value="1"/>
</dbReference>
<evidence type="ECO:0000256" key="1">
    <source>
        <dbReference type="ARBA" id="ARBA00022450"/>
    </source>
</evidence>
<dbReference type="AlphaFoldDB" id="A0AAN9V089"/>
<sequence>MSNTSLDGDQFFRVLNCVLTGTADGKSRVPTQVVVGAGSGGAAQAARAANANADYYWLRTLSQFAYLQQVDVLASSSSADGSGEEPGAGAGGGLDRLIRQLGQSTSLDAAVELAQEILLERVAKVIVTPVSDIDVSKPVYTYGVDSLVAVELRNWLALELRSDVSIFDLTSSAPITDVCRKIALRSQLVPAALKEEASDG</sequence>
<dbReference type="InterPro" id="IPR020806">
    <property type="entry name" value="PKS_PP-bd"/>
</dbReference>
<dbReference type="Pfam" id="PF23297">
    <property type="entry name" value="ACP_SdgA_C"/>
    <property type="match status" value="1"/>
</dbReference>
<name>A0AAN9V089_9PEZI</name>
<evidence type="ECO:0000313" key="5">
    <source>
        <dbReference type="Proteomes" id="UP001320420"/>
    </source>
</evidence>
<dbReference type="InterPro" id="IPR036736">
    <property type="entry name" value="ACP-like_sf"/>
</dbReference>
<keyword evidence="5" id="KW-1185">Reference proteome</keyword>
<dbReference type="EMBL" id="JAKJXP020000008">
    <property type="protein sequence ID" value="KAK7756277.1"/>
    <property type="molecule type" value="Genomic_DNA"/>
</dbReference>
<dbReference type="PROSITE" id="PS50075">
    <property type="entry name" value="CARRIER"/>
    <property type="match status" value="1"/>
</dbReference>
<dbReference type="Proteomes" id="UP001320420">
    <property type="component" value="Unassembled WGS sequence"/>
</dbReference>
<protein>
    <submittedName>
        <fullName evidence="4">Secondary metabolism biosynthetic enzyme</fullName>
    </submittedName>
</protein>
<keyword evidence="2" id="KW-0597">Phosphoprotein</keyword>
<gene>
    <name evidence="4" type="ORF">SLS62_001873</name>
</gene>
<proteinExistence type="predicted"/>
<dbReference type="InterPro" id="IPR009081">
    <property type="entry name" value="PP-bd_ACP"/>
</dbReference>